<evidence type="ECO:0000313" key="2">
    <source>
        <dbReference type="Proteomes" id="UP000320475"/>
    </source>
</evidence>
<dbReference type="AlphaFoldDB" id="A0A507CXX0"/>
<reference evidence="1 2" key="1">
    <citation type="journal article" date="2019" name="Sci. Rep.">
        <title>Comparative genomics of chytrid fungi reveal insights into the obligate biotrophic and pathogenic lifestyle of Synchytrium endobioticum.</title>
        <authorList>
            <person name="van de Vossenberg B.T.L.H."/>
            <person name="Warris S."/>
            <person name="Nguyen H.D.T."/>
            <person name="van Gent-Pelzer M.P.E."/>
            <person name="Joly D.L."/>
            <person name="van de Geest H.C."/>
            <person name="Bonants P.J.M."/>
            <person name="Smith D.S."/>
            <person name="Levesque C.A."/>
            <person name="van der Lee T.A.J."/>
        </authorList>
    </citation>
    <scope>NUCLEOTIDE SEQUENCE [LARGE SCALE GENOMIC DNA]</scope>
    <source>
        <strain evidence="1 2">LEV6574</strain>
    </source>
</reference>
<evidence type="ECO:0000313" key="1">
    <source>
        <dbReference type="EMBL" id="TPX44002.1"/>
    </source>
</evidence>
<dbReference type="Proteomes" id="UP000320475">
    <property type="component" value="Unassembled WGS sequence"/>
</dbReference>
<comment type="caution">
    <text evidence="1">The sequence shown here is derived from an EMBL/GenBank/DDBJ whole genome shotgun (WGS) entry which is preliminary data.</text>
</comment>
<accession>A0A507CXX0</accession>
<protein>
    <submittedName>
        <fullName evidence="1">Uncharacterized protein</fullName>
    </submittedName>
</protein>
<organism evidence="1 2">
    <name type="scientific">Synchytrium endobioticum</name>
    <dbReference type="NCBI Taxonomy" id="286115"/>
    <lineage>
        <taxon>Eukaryota</taxon>
        <taxon>Fungi</taxon>
        <taxon>Fungi incertae sedis</taxon>
        <taxon>Chytridiomycota</taxon>
        <taxon>Chytridiomycota incertae sedis</taxon>
        <taxon>Chytridiomycetes</taxon>
        <taxon>Synchytriales</taxon>
        <taxon>Synchytriaceae</taxon>
        <taxon>Synchytrium</taxon>
    </lineage>
</organism>
<sequence length="114" mass="12683">MYSASVDDRAGTDCSPFPAQLESTWTAKLSSTTDPPRARAWPIVPLRSLFSSDHSVLIPLDVDTYEDPHLAKFFHPVLAFGFSFAFDINGAIRDQLCKTTTQQISSLAVLMNYR</sequence>
<dbReference type="VEuPathDB" id="FungiDB:SeMB42_g05919"/>
<dbReference type="EMBL" id="QEAM01000202">
    <property type="protein sequence ID" value="TPX44002.1"/>
    <property type="molecule type" value="Genomic_DNA"/>
</dbReference>
<gene>
    <name evidence="1" type="ORF">SeLEV6574_g04764</name>
</gene>
<name>A0A507CXX0_9FUNG</name>
<proteinExistence type="predicted"/>